<protein>
    <submittedName>
        <fullName evidence="8">Putative sulfate exporter family transporter</fullName>
    </submittedName>
</protein>
<name>A0A4Q2U629_9HYPH</name>
<dbReference type="PANTHER" id="PTHR30106">
    <property type="entry name" value="INNER MEMBRANE PROTEIN YEIH-RELATED"/>
    <property type="match status" value="1"/>
</dbReference>
<reference evidence="8 9" key="1">
    <citation type="submission" date="2018-12" db="EMBL/GenBank/DDBJ databases">
        <authorList>
            <person name="Grouzdev D.S."/>
            <person name="Krutkina M.S."/>
        </authorList>
    </citation>
    <scope>NUCLEOTIDE SEQUENCE [LARGE SCALE GENOMIC DNA]</scope>
    <source>
        <strain evidence="8 9">RmlP026</strain>
    </source>
</reference>
<feature type="transmembrane region" description="Helical" evidence="7">
    <location>
        <begin position="174"/>
        <end position="199"/>
    </location>
</feature>
<dbReference type="InterPro" id="IPR018383">
    <property type="entry name" value="UPF0324_pro"/>
</dbReference>
<keyword evidence="3" id="KW-1003">Cell membrane</keyword>
<dbReference type="PANTHER" id="PTHR30106:SF2">
    <property type="entry name" value="UPF0324 INNER MEMBRANE PROTEIN YEIH"/>
    <property type="match status" value="1"/>
</dbReference>
<dbReference type="OrthoDB" id="5393513at2"/>
<dbReference type="Proteomes" id="UP000290759">
    <property type="component" value="Unassembled WGS sequence"/>
</dbReference>
<feature type="transmembrane region" description="Helical" evidence="7">
    <location>
        <begin position="346"/>
        <end position="368"/>
    </location>
</feature>
<keyword evidence="4 7" id="KW-0812">Transmembrane</keyword>
<keyword evidence="9" id="KW-1185">Reference proteome</keyword>
<organism evidence="8 9">
    <name type="scientific">Lichenibacterium minor</name>
    <dbReference type="NCBI Taxonomy" id="2316528"/>
    <lineage>
        <taxon>Bacteria</taxon>
        <taxon>Pseudomonadati</taxon>
        <taxon>Pseudomonadota</taxon>
        <taxon>Alphaproteobacteria</taxon>
        <taxon>Hyphomicrobiales</taxon>
        <taxon>Lichenihabitantaceae</taxon>
        <taxon>Lichenibacterium</taxon>
    </lineage>
</organism>
<accession>A0A4Q2U629</accession>
<feature type="transmembrane region" description="Helical" evidence="7">
    <location>
        <begin position="52"/>
        <end position="71"/>
    </location>
</feature>
<feature type="transmembrane region" description="Helical" evidence="7">
    <location>
        <begin position="116"/>
        <end position="138"/>
    </location>
</feature>
<evidence type="ECO:0000256" key="6">
    <source>
        <dbReference type="ARBA" id="ARBA00023136"/>
    </source>
</evidence>
<reference evidence="8 9" key="2">
    <citation type="submission" date="2019-02" db="EMBL/GenBank/DDBJ databases">
        <title>'Lichenibacterium ramalinii' gen. nov. sp. nov., 'Lichenibacterium minor' gen. nov. sp. nov.</title>
        <authorList>
            <person name="Pankratov T."/>
        </authorList>
    </citation>
    <scope>NUCLEOTIDE SEQUENCE [LARGE SCALE GENOMIC DNA]</scope>
    <source>
        <strain evidence="8 9">RmlP026</strain>
    </source>
</reference>
<keyword evidence="6 7" id="KW-0472">Membrane</keyword>
<dbReference type="Pfam" id="PF03601">
    <property type="entry name" value="Cons_hypoth698"/>
    <property type="match status" value="1"/>
</dbReference>
<evidence type="ECO:0000256" key="5">
    <source>
        <dbReference type="ARBA" id="ARBA00022989"/>
    </source>
</evidence>
<comment type="caution">
    <text evidence="8">The sequence shown here is derived from an EMBL/GenBank/DDBJ whole genome shotgun (WGS) entry which is preliminary data.</text>
</comment>
<feature type="transmembrane region" description="Helical" evidence="7">
    <location>
        <begin position="92"/>
        <end position="110"/>
    </location>
</feature>
<dbReference type="RefSeq" id="WP_129227581.1">
    <property type="nucleotide sequence ID" value="NZ_QYBB01000015.1"/>
</dbReference>
<feature type="transmembrane region" description="Helical" evidence="7">
    <location>
        <begin position="240"/>
        <end position="257"/>
    </location>
</feature>
<dbReference type="GO" id="GO:0005886">
    <property type="term" value="C:plasma membrane"/>
    <property type="evidence" value="ECO:0007669"/>
    <property type="project" value="UniProtKB-SubCell"/>
</dbReference>
<dbReference type="AlphaFoldDB" id="A0A4Q2U629"/>
<evidence type="ECO:0000256" key="7">
    <source>
        <dbReference type="SAM" id="Phobius"/>
    </source>
</evidence>
<feature type="transmembrane region" description="Helical" evidence="7">
    <location>
        <begin position="206"/>
        <end position="228"/>
    </location>
</feature>
<feature type="transmembrane region" description="Helical" evidence="7">
    <location>
        <begin position="145"/>
        <end position="168"/>
    </location>
</feature>
<evidence type="ECO:0000256" key="3">
    <source>
        <dbReference type="ARBA" id="ARBA00022475"/>
    </source>
</evidence>
<dbReference type="EMBL" id="QYBB01000015">
    <property type="protein sequence ID" value="RYC31298.1"/>
    <property type="molecule type" value="Genomic_DNA"/>
</dbReference>
<comment type="subcellular location">
    <subcellularLocation>
        <location evidence="1">Cell membrane</location>
        <topology evidence="1">Multi-pass membrane protein</topology>
    </subcellularLocation>
</comment>
<sequence>MSDQPLIPQQIGARPLPLAGVGRGAAKVLPGLALCAGVTAAAYGLEAGEAHLFGRAWLEALVLAILAGTAVRTAWTPGARFRAGITFGAKQMLEVAVALLGVSISFRTLAEVGPGLLFGIAGVVVLAIPTSFGICRLLGLPKRMAVLVACGNSICGNSAIAAVAPTIGADGDDVAASIAFTAVLGVLVVLGLPFFGAALGMSQLRFGALAGLTVYAVPQVLAAAAPVGPAAVQIGTLVKLVRVLMLGPVVLVLSMLASRLRDETDEPAPNVTAGDRPKPGHVPVHRMVPPFILAFLAFATLRSAGLVPASALAPTATVANVLTILSMAALGLGVDVRVVARAGLRVTGAVTLSLAALGALSLGLIRVLGLA</sequence>
<comment type="similarity">
    <text evidence="2">Belongs to the UPF0324 family.</text>
</comment>
<proteinExistence type="inferred from homology"/>
<evidence type="ECO:0000256" key="4">
    <source>
        <dbReference type="ARBA" id="ARBA00022692"/>
    </source>
</evidence>
<keyword evidence="5 7" id="KW-1133">Transmembrane helix</keyword>
<feature type="transmembrane region" description="Helical" evidence="7">
    <location>
        <begin position="287"/>
        <end position="305"/>
    </location>
</feature>
<feature type="transmembrane region" description="Helical" evidence="7">
    <location>
        <begin position="311"/>
        <end position="334"/>
    </location>
</feature>
<evidence type="ECO:0000313" key="8">
    <source>
        <dbReference type="EMBL" id="RYC31298.1"/>
    </source>
</evidence>
<evidence type="ECO:0000256" key="2">
    <source>
        <dbReference type="ARBA" id="ARBA00007977"/>
    </source>
</evidence>
<gene>
    <name evidence="8" type="ORF">D3273_14365</name>
</gene>
<evidence type="ECO:0000313" key="9">
    <source>
        <dbReference type="Proteomes" id="UP000290759"/>
    </source>
</evidence>
<evidence type="ECO:0000256" key="1">
    <source>
        <dbReference type="ARBA" id="ARBA00004651"/>
    </source>
</evidence>